<sequence>MTDLVKIHPDILMALNKVNIEQFKVTTIRDLIMQVSPSYTNKDTARLFVSRNLMDLVEKGVLTSTGLRHRKRFKKCDDFHLIKFKTKKPHKNQNEKKALKIQSTKPALISDSCVKLLKTQKAKMEAELSIKMAETEQYQVMIEEFPETTDVALALHSEAKTNAAEIIGKIRAISNLLSHSHK</sequence>
<organism evidence="1 2">
    <name type="scientific">Photobacterium leiognathi</name>
    <dbReference type="NCBI Taxonomy" id="553611"/>
    <lineage>
        <taxon>Bacteria</taxon>
        <taxon>Pseudomonadati</taxon>
        <taxon>Pseudomonadota</taxon>
        <taxon>Gammaproteobacteria</taxon>
        <taxon>Vibrionales</taxon>
        <taxon>Vibrionaceae</taxon>
        <taxon>Photobacterium</taxon>
    </lineage>
</organism>
<dbReference type="EMBL" id="PYOI01000011">
    <property type="protein sequence ID" value="PSV82689.1"/>
    <property type="molecule type" value="Genomic_DNA"/>
</dbReference>
<protein>
    <recommendedName>
        <fullName evidence="3">Transcriptional regulator VspR</fullName>
    </recommendedName>
</protein>
<reference evidence="1 2" key="1">
    <citation type="submission" date="2018-01" db="EMBL/GenBank/DDBJ databases">
        <title>Whole genome sequencing of Histamine producing bacteria.</title>
        <authorList>
            <person name="Butler K."/>
        </authorList>
    </citation>
    <scope>NUCLEOTIDE SEQUENCE [LARGE SCALE GENOMIC DNA]</scope>
    <source>
        <strain evidence="1 2">ATCC 25521</strain>
    </source>
</reference>
<keyword evidence="2" id="KW-1185">Reference proteome</keyword>
<evidence type="ECO:0000313" key="1">
    <source>
        <dbReference type="EMBL" id="PSV82689.1"/>
    </source>
</evidence>
<gene>
    <name evidence="1" type="ORF">CTM94_09220</name>
</gene>
<name>A0ABX5GGK3_PHOLE</name>
<dbReference type="Proteomes" id="UP000241566">
    <property type="component" value="Unassembled WGS sequence"/>
</dbReference>
<comment type="caution">
    <text evidence="1">The sequence shown here is derived from an EMBL/GenBank/DDBJ whole genome shotgun (WGS) entry which is preliminary data.</text>
</comment>
<proteinExistence type="predicted"/>
<evidence type="ECO:0000313" key="2">
    <source>
        <dbReference type="Proteomes" id="UP000241566"/>
    </source>
</evidence>
<evidence type="ECO:0008006" key="3">
    <source>
        <dbReference type="Google" id="ProtNLM"/>
    </source>
</evidence>
<dbReference type="RefSeq" id="WP_045065543.1">
    <property type="nucleotide sequence ID" value="NZ_JZSK01000040.1"/>
</dbReference>
<accession>A0ABX5GGK3</accession>